<name>A0ABW3AWS4_9SPHI</name>
<evidence type="ECO:0000256" key="1">
    <source>
        <dbReference type="SAM" id="MobiDB-lite"/>
    </source>
</evidence>
<reference evidence="3" key="1">
    <citation type="journal article" date="2019" name="Int. J. Syst. Evol. Microbiol.">
        <title>The Global Catalogue of Microorganisms (GCM) 10K type strain sequencing project: providing services to taxonomists for standard genome sequencing and annotation.</title>
        <authorList>
            <consortium name="The Broad Institute Genomics Platform"/>
            <consortium name="The Broad Institute Genome Sequencing Center for Infectious Disease"/>
            <person name="Wu L."/>
            <person name="Ma J."/>
        </authorList>
    </citation>
    <scope>NUCLEOTIDE SEQUENCE [LARGE SCALE GENOMIC DNA]</scope>
    <source>
        <strain evidence="3">CCUG 61484</strain>
    </source>
</reference>
<proteinExistence type="predicted"/>
<accession>A0ABW3AWS4</accession>
<dbReference type="Proteomes" id="UP001597010">
    <property type="component" value="Unassembled WGS sequence"/>
</dbReference>
<organism evidence="2 3">
    <name type="scientific">Mucilaginibacter litoreus</name>
    <dbReference type="NCBI Taxonomy" id="1048221"/>
    <lineage>
        <taxon>Bacteria</taxon>
        <taxon>Pseudomonadati</taxon>
        <taxon>Bacteroidota</taxon>
        <taxon>Sphingobacteriia</taxon>
        <taxon>Sphingobacteriales</taxon>
        <taxon>Sphingobacteriaceae</taxon>
        <taxon>Mucilaginibacter</taxon>
    </lineage>
</organism>
<evidence type="ECO:0000313" key="3">
    <source>
        <dbReference type="Proteomes" id="UP001597010"/>
    </source>
</evidence>
<keyword evidence="3" id="KW-1185">Reference proteome</keyword>
<dbReference type="PROSITE" id="PS51257">
    <property type="entry name" value="PROKAR_LIPOPROTEIN"/>
    <property type="match status" value="1"/>
</dbReference>
<feature type="region of interest" description="Disordered" evidence="1">
    <location>
        <begin position="22"/>
        <end position="78"/>
    </location>
</feature>
<evidence type="ECO:0000313" key="2">
    <source>
        <dbReference type="EMBL" id="MFD0795340.1"/>
    </source>
</evidence>
<protein>
    <submittedName>
        <fullName evidence="2">Uncharacterized protein</fullName>
    </submittedName>
</protein>
<gene>
    <name evidence="2" type="ORF">ACFQZX_17090</name>
</gene>
<comment type="caution">
    <text evidence="2">The sequence shown here is derived from an EMBL/GenBank/DDBJ whole genome shotgun (WGS) entry which is preliminary data.</text>
</comment>
<feature type="compositionally biased region" description="Polar residues" evidence="1">
    <location>
        <begin position="56"/>
        <end position="70"/>
    </location>
</feature>
<dbReference type="EMBL" id="JBHTHZ010000014">
    <property type="protein sequence ID" value="MFD0795340.1"/>
    <property type="molecule type" value="Genomic_DNA"/>
</dbReference>
<dbReference type="RefSeq" id="WP_377117643.1">
    <property type="nucleotide sequence ID" value="NZ_JBHTHZ010000014.1"/>
</dbReference>
<sequence>MKKYWIYLLVAISIGITSCKGNDSKADSADSGQVHVGGSTAADSGKYPATPVETGGQDTSADGVINNNPAKDTLKTNK</sequence>